<evidence type="ECO:0000313" key="3">
    <source>
        <dbReference type="EMBL" id="KAJ8969798.1"/>
    </source>
</evidence>
<evidence type="ECO:0000256" key="1">
    <source>
        <dbReference type="SAM" id="Phobius"/>
    </source>
</evidence>
<organism evidence="3 4">
    <name type="scientific">Molorchus minor</name>
    <dbReference type="NCBI Taxonomy" id="1323400"/>
    <lineage>
        <taxon>Eukaryota</taxon>
        <taxon>Metazoa</taxon>
        <taxon>Ecdysozoa</taxon>
        <taxon>Arthropoda</taxon>
        <taxon>Hexapoda</taxon>
        <taxon>Insecta</taxon>
        <taxon>Pterygota</taxon>
        <taxon>Neoptera</taxon>
        <taxon>Endopterygota</taxon>
        <taxon>Coleoptera</taxon>
        <taxon>Polyphaga</taxon>
        <taxon>Cucujiformia</taxon>
        <taxon>Chrysomeloidea</taxon>
        <taxon>Cerambycidae</taxon>
        <taxon>Lamiinae</taxon>
        <taxon>Monochamini</taxon>
        <taxon>Molorchus</taxon>
    </lineage>
</organism>
<feature type="transmembrane region" description="Helical" evidence="1">
    <location>
        <begin position="522"/>
        <end position="543"/>
    </location>
</feature>
<comment type="caution">
    <text evidence="3">The sequence shown here is derived from an EMBL/GenBank/DDBJ whole genome shotgun (WGS) entry which is preliminary data.</text>
</comment>
<keyword evidence="1" id="KW-1133">Transmembrane helix</keyword>
<dbReference type="EMBL" id="JAPWTJ010001722">
    <property type="protein sequence ID" value="KAJ8969798.1"/>
    <property type="molecule type" value="Genomic_DNA"/>
</dbReference>
<keyword evidence="4" id="KW-1185">Reference proteome</keyword>
<proteinExistence type="predicted"/>
<dbReference type="InterPro" id="IPR006621">
    <property type="entry name" value="Nose-resist-to-fluoxetine_N"/>
</dbReference>
<feature type="transmembrane region" description="Helical" evidence="1">
    <location>
        <begin position="346"/>
        <end position="367"/>
    </location>
</feature>
<dbReference type="InterPro" id="IPR052728">
    <property type="entry name" value="O2_lipid_transport_reg"/>
</dbReference>
<feature type="transmembrane region" description="Helical" evidence="1">
    <location>
        <begin position="265"/>
        <end position="287"/>
    </location>
</feature>
<feature type="transmembrane region" description="Helical" evidence="1">
    <location>
        <begin position="594"/>
        <end position="613"/>
    </location>
</feature>
<gene>
    <name evidence="3" type="ORF">NQ317_003303</name>
</gene>
<keyword evidence="1" id="KW-0472">Membrane</keyword>
<reference evidence="3" key="1">
    <citation type="journal article" date="2023" name="Insect Mol. Biol.">
        <title>Genome sequencing provides insights into the evolution of gene families encoding plant cell wall-degrading enzymes in longhorned beetles.</title>
        <authorList>
            <person name="Shin N.R."/>
            <person name="Okamura Y."/>
            <person name="Kirsch R."/>
            <person name="Pauchet Y."/>
        </authorList>
    </citation>
    <scope>NUCLEOTIDE SEQUENCE</scope>
    <source>
        <strain evidence="3">MMC_N1</strain>
    </source>
</reference>
<evidence type="ECO:0000259" key="2">
    <source>
        <dbReference type="SMART" id="SM00703"/>
    </source>
</evidence>
<feature type="transmembrane region" description="Helical" evidence="1">
    <location>
        <begin position="410"/>
        <end position="430"/>
    </location>
</feature>
<sequence length="667" mass="75154">MDAVVKIFVTMKLVMVVLAYFVKASLGQFSNGVLITPFESIFDNLNISNECNSSLGLYFESLLSGGEDPWALKMLDATSKIPVGLSTSYNFAELGDFTGCLATESNDGLVKAKYCVGTVNLKTNSSDFVILQKDLDSLHRQNQLRKTSIRFTNLPEDLNLPLTWAICLPSNCTDQDVLEMLNLLIGSESALCQTTENLSPVLTKQAIVTIVILSLFVIFIVASTFIKKVPLSAALVAFSAYSNGQKLFKVNNNSTELSCLNGIRVLSMVWVVVGHSFSVKIAAFPIFNYKDVVDWVDSPFSMTFVSGTLSVDTFLVVGGTLVVYVFMKATSNGKKFNIAQYYLHRYLRLTPPLAAAVLVSATLLEYLGSGPHWSYVKIGFQDNCVNYWWSTLLYIQNYVNVTNFCVGQTWYLNIDMQLYILSPLILFLLVKYPKLAFCVLGAFITATIGTSFYIAYDRKLSGVITNIYTRASVDEYMNNFYLKTHTRAAPWLMGIFLGYVLAKMQFQENKNILPKFNKKLLIVLWTICIVGLLSCVYGGHSTLRGPDYDRLGNAFYIALLRPAWSLCVMWIIFACVTGYGGPVNWFLSFPIYQVLNRFTYSIYILHVTVLYIMGYASKRGVYFSTYLAIYSFWGIYMLMYCLSLFWILAFESPVIVLEKFIFKRSRN</sequence>
<feature type="transmembrane region" description="Helical" evidence="1">
    <location>
        <begin position="307"/>
        <end position="326"/>
    </location>
</feature>
<dbReference type="InterPro" id="IPR002656">
    <property type="entry name" value="Acyl_transf_3_dom"/>
</dbReference>
<keyword evidence="1" id="KW-0812">Transmembrane</keyword>
<feature type="transmembrane region" description="Helical" evidence="1">
    <location>
        <begin position="563"/>
        <end position="587"/>
    </location>
</feature>
<feature type="transmembrane region" description="Helical" evidence="1">
    <location>
        <begin position="633"/>
        <end position="657"/>
    </location>
</feature>
<dbReference type="Proteomes" id="UP001162164">
    <property type="component" value="Unassembled WGS sequence"/>
</dbReference>
<accession>A0ABQ9IZM4</accession>
<evidence type="ECO:0000313" key="4">
    <source>
        <dbReference type="Proteomes" id="UP001162164"/>
    </source>
</evidence>
<feature type="transmembrane region" description="Helical" evidence="1">
    <location>
        <begin position="206"/>
        <end position="226"/>
    </location>
</feature>
<dbReference type="Pfam" id="PF01757">
    <property type="entry name" value="Acyl_transf_3"/>
    <property type="match status" value="1"/>
</dbReference>
<feature type="transmembrane region" description="Helical" evidence="1">
    <location>
        <begin position="484"/>
        <end position="502"/>
    </location>
</feature>
<dbReference type="SMART" id="SM00703">
    <property type="entry name" value="NRF"/>
    <property type="match status" value="1"/>
</dbReference>
<feature type="transmembrane region" description="Helical" evidence="1">
    <location>
        <begin position="437"/>
        <end position="456"/>
    </location>
</feature>
<protein>
    <recommendedName>
        <fullName evidence="2">Nose resistant-to-fluoxetine protein N-terminal domain-containing protein</fullName>
    </recommendedName>
</protein>
<dbReference type="PANTHER" id="PTHR11161:SF0">
    <property type="entry name" value="O-ACYLTRANSFERASE LIKE PROTEIN"/>
    <property type="match status" value="1"/>
</dbReference>
<dbReference type="Pfam" id="PF20146">
    <property type="entry name" value="NRF"/>
    <property type="match status" value="1"/>
</dbReference>
<feature type="domain" description="Nose resistant-to-fluoxetine protein N-terminal" evidence="2">
    <location>
        <begin position="48"/>
        <end position="194"/>
    </location>
</feature>
<dbReference type="PANTHER" id="PTHR11161">
    <property type="entry name" value="O-ACYLTRANSFERASE"/>
    <property type="match status" value="1"/>
</dbReference>
<name>A0ABQ9IZM4_9CUCU</name>